<keyword evidence="6 8" id="KW-0030">Aminoacyl-tRNA synthetase</keyword>
<feature type="short sequence motif" description="'HIGH' region" evidence="8">
    <location>
        <begin position="49"/>
        <end position="58"/>
    </location>
</feature>
<comment type="subunit">
    <text evidence="8">Homodimer.</text>
</comment>
<dbReference type="PANTHER" id="PTHR11766">
    <property type="entry name" value="TYROSYL-TRNA SYNTHETASE"/>
    <property type="match status" value="1"/>
</dbReference>
<dbReference type="Proteomes" id="UP000477779">
    <property type="component" value="Unassembled WGS sequence"/>
</dbReference>
<evidence type="ECO:0000256" key="3">
    <source>
        <dbReference type="ARBA" id="ARBA00022840"/>
    </source>
</evidence>
<dbReference type="Gene3D" id="1.10.240.10">
    <property type="entry name" value="Tyrosyl-Transfer RNA Synthetase"/>
    <property type="match status" value="1"/>
</dbReference>
<dbReference type="EMBL" id="JAAHBZ010000011">
    <property type="protein sequence ID" value="NES30544.1"/>
    <property type="molecule type" value="Genomic_DNA"/>
</dbReference>
<evidence type="ECO:0000313" key="12">
    <source>
        <dbReference type="EMBL" id="QGL51236.1"/>
    </source>
</evidence>
<dbReference type="Pfam" id="PF22421">
    <property type="entry name" value="SYY_C-terminal"/>
    <property type="match status" value="1"/>
</dbReference>
<dbReference type="GO" id="GO:0003723">
    <property type="term" value="F:RNA binding"/>
    <property type="evidence" value="ECO:0007669"/>
    <property type="project" value="UniProtKB-KW"/>
</dbReference>
<dbReference type="GO" id="GO:0004831">
    <property type="term" value="F:tyrosine-tRNA ligase activity"/>
    <property type="evidence" value="ECO:0007669"/>
    <property type="project" value="UniProtKB-UniRule"/>
</dbReference>
<evidence type="ECO:0000256" key="4">
    <source>
        <dbReference type="ARBA" id="ARBA00022884"/>
    </source>
</evidence>
<evidence type="ECO:0000256" key="8">
    <source>
        <dbReference type="HAMAP-Rule" id="MF_02006"/>
    </source>
</evidence>
<dbReference type="FunFam" id="1.10.240.10:FF:000001">
    <property type="entry name" value="Tyrosine--tRNA ligase"/>
    <property type="match status" value="1"/>
</dbReference>
<reference evidence="12 13" key="1">
    <citation type="submission" date="2019-10" db="EMBL/GenBank/DDBJ databases">
        <title>Genome Sequence of Micromonospora terminaliae DSM 101760.</title>
        <authorList>
            <person name="Guo L."/>
        </authorList>
    </citation>
    <scope>NUCLEOTIDE SEQUENCE [LARGE SCALE GENOMIC DNA]</scope>
    <source>
        <strain evidence="12 13">DSM 101760</strain>
    </source>
</reference>
<dbReference type="GO" id="GO:0006437">
    <property type="term" value="P:tyrosyl-tRNA aminoacylation"/>
    <property type="evidence" value="ECO:0007669"/>
    <property type="project" value="UniProtKB-UniRule"/>
</dbReference>
<dbReference type="CDD" id="cd00165">
    <property type="entry name" value="S4"/>
    <property type="match status" value="1"/>
</dbReference>
<comment type="function">
    <text evidence="8">Catalyzes the attachment of tyrosine to tRNA(Tyr) in a two-step reaction: tyrosine is first activated by ATP to form Tyr-AMP and then transferred to the acceptor end of tRNA(Tyr).</text>
</comment>
<evidence type="ECO:0000256" key="6">
    <source>
        <dbReference type="ARBA" id="ARBA00023146"/>
    </source>
</evidence>
<feature type="short sequence motif" description="'KMSKS' region" evidence="8">
    <location>
        <begin position="237"/>
        <end position="241"/>
    </location>
</feature>
<keyword evidence="2 8" id="KW-0547">Nucleotide-binding</keyword>
<dbReference type="HAMAP" id="MF_02006">
    <property type="entry name" value="Tyr_tRNA_synth_type1"/>
    <property type="match status" value="1"/>
</dbReference>
<proteinExistence type="inferred from homology"/>
<evidence type="ECO:0000259" key="10">
    <source>
        <dbReference type="Pfam" id="PF22421"/>
    </source>
</evidence>
<dbReference type="Gene3D" id="3.10.290.10">
    <property type="entry name" value="RNA-binding S4 domain"/>
    <property type="match status" value="1"/>
</dbReference>
<dbReference type="NCBIfam" id="TIGR00234">
    <property type="entry name" value="tyrS"/>
    <property type="match status" value="1"/>
</dbReference>
<dbReference type="GO" id="GO:0005524">
    <property type="term" value="F:ATP binding"/>
    <property type="evidence" value="ECO:0007669"/>
    <property type="project" value="UniProtKB-UniRule"/>
</dbReference>
<dbReference type="SUPFAM" id="SSF55174">
    <property type="entry name" value="Alpha-L RNA-binding motif"/>
    <property type="match status" value="1"/>
</dbReference>
<gene>
    <name evidence="8" type="primary">tyrS</name>
    <name evidence="11" type="ORF">G3561_23690</name>
    <name evidence="12" type="ORF">GCE86_05615</name>
</gene>
<evidence type="ECO:0000313" key="14">
    <source>
        <dbReference type="Proteomes" id="UP000477779"/>
    </source>
</evidence>
<comment type="subcellular location">
    <subcellularLocation>
        <location evidence="8">Cytoplasm</location>
    </subcellularLocation>
</comment>
<dbReference type="InterPro" id="IPR054608">
    <property type="entry name" value="SYY-like_C"/>
</dbReference>
<dbReference type="PROSITE" id="PS00178">
    <property type="entry name" value="AA_TRNA_LIGASE_I"/>
    <property type="match status" value="1"/>
</dbReference>
<feature type="binding site" evidence="8">
    <location>
        <position position="44"/>
    </location>
    <ligand>
        <name>L-tyrosine</name>
        <dbReference type="ChEBI" id="CHEBI:58315"/>
    </ligand>
</feature>
<dbReference type="GO" id="GO:0005829">
    <property type="term" value="C:cytosol"/>
    <property type="evidence" value="ECO:0007669"/>
    <property type="project" value="TreeGrafter"/>
</dbReference>
<reference evidence="11 14" key="2">
    <citation type="submission" date="2020-02" db="EMBL/GenBank/DDBJ databases">
        <title>WGS of Micromonospora spp. isolated from hot spring.</title>
        <authorList>
            <person name="Thawai C."/>
        </authorList>
    </citation>
    <scope>NUCLEOTIDE SEQUENCE [LARGE SCALE GENOMIC DNA]</scope>
    <source>
        <strain evidence="11 14">TMS7</strain>
    </source>
</reference>
<dbReference type="InterPro" id="IPR002305">
    <property type="entry name" value="aa-tRNA-synth_Ic"/>
</dbReference>
<accession>A0AAJ3DL60</accession>
<dbReference type="InterPro" id="IPR024088">
    <property type="entry name" value="Tyr-tRNA-ligase_bac-type"/>
</dbReference>
<organism evidence="11 14">
    <name type="scientific">Micromonospora terminaliae</name>
    <dbReference type="NCBI Taxonomy" id="1914461"/>
    <lineage>
        <taxon>Bacteria</taxon>
        <taxon>Bacillati</taxon>
        <taxon>Actinomycetota</taxon>
        <taxon>Actinomycetes</taxon>
        <taxon>Micromonosporales</taxon>
        <taxon>Micromonosporaceae</taxon>
        <taxon>Micromonospora</taxon>
    </lineage>
</organism>
<keyword evidence="5 8" id="KW-0648">Protein biosynthesis</keyword>
<dbReference type="Proteomes" id="UP000402241">
    <property type="component" value="Chromosome"/>
</dbReference>
<evidence type="ECO:0000313" key="11">
    <source>
        <dbReference type="EMBL" id="NES30544.1"/>
    </source>
</evidence>
<feature type="binding site" evidence="8">
    <location>
        <position position="181"/>
    </location>
    <ligand>
        <name>L-tyrosine</name>
        <dbReference type="ChEBI" id="CHEBI:58315"/>
    </ligand>
</feature>
<feature type="binding site" evidence="8">
    <location>
        <position position="240"/>
    </location>
    <ligand>
        <name>ATP</name>
        <dbReference type="ChEBI" id="CHEBI:30616"/>
    </ligand>
</feature>
<dbReference type="InterPro" id="IPR001412">
    <property type="entry name" value="aa-tRNA-synth_I_CS"/>
</dbReference>
<keyword evidence="13" id="KW-1185">Reference proteome</keyword>
<name>A0AAJ3DL60_9ACTN</name>
<sequence length="427" mass="47186">MTDSNLPQGRDSLTEDLLWRGLIQDSTGLDELRELLDGGSMTFYVGFDPTAASLHVGNLMQVVMARRLQLAGHRPLLLVGGATGQIGDPKESAERTLNPPEVIAGWVQRIRDQLAPFVSYTGENAAQMVNNLDWTGEMSVVEFLRDVGKHFPVNKMLAREVVKARLETGISYTEFSYQLLQANDFFELHRRHGCQLQYGGSDQWGNITAGVDYIRRRGAGPVEAFTTPLVTKSDGTKFGKSETGAVWLDPQMTSPYAFYQFWVNADDRDVSRYLRYFSFRSREEIEELEKATAERPQARLAQRALAEELTTLVHGEREMAQAVAASQALFGRGSLDELSPATLRAALTEAGLVHLDELPDVAGLLKESGLVPSMKEARRVIAEGGAYVNNVRIAEVDATVSPADLLHGRYLVLRRGKRNFAGVELGG</sequence>
<dbReference type="AlphaFoldDB" id="A0AAJ3DL60"/>
<keyword evidence="4 9" id="KW-0694">RNA-binding</keyword>
<dbReference type="EMBL" id="CP045309">
    <property type="protein sequence ID" value="QGL51236.1"/>
    <property type="molecule type" value="Genomic_DNA"/>
</dbReference>
<evidence type="ECO:0000256" key="1">
    <source>
        <dbReference type="ARBA" id="ARBA00022598"/>
    </source>
</evidence>
<feature type="binding site" evidence="8">
    <location>
        <position position="177"/>
    </location>
    <ligand>
        <name>L-tyrosine</name>
        <dbReference type="ChEBI" id="CHEBI:58315"/>
    </ligand>
</feature>
<dbReference type="Pfam" id="PF00579">
    <property type="entry name" value="tRNA-synt_1b"/>
    <property type="match status" value="1"/>
</dbReference>
<comment type="catalytic activity">
    <reaction evidence="7 8">
        <text>tRNA(Tyr) + L-tyrosine + ATP = L-tyrosyl-tRNA(Tyr) + AMP + diphosphate + H(+)</text>
        <dbReference type="Rhea" id="RHEA:10220"/>
        <dbReference type="Rhea" id="RHEA-COMP:9706"/>
        <dbReference type="Rhea" id="RHEA-COMP:9707"/>
        <dbReference type="ChEBI" id="CHEBI:15378"/>
        <dbReference type="ChEBI" id="CHEBI:30616"/>
        <dbReference type="ChEBI" id="CHEBI:33019"/>
        <dbReference type="ChEBI" id="CHEBI:58315"/>
        <dbReference type="ChEBI" id="CHEBI:78442"/>
        <dbReference type="ChEBI" id="CHEBI:78536"/>
        <dbReference type="ChEBI" id="CHEBI:456215"/>
        <dbReference type="EC" id="6.1.1.1"/>
    </reaction>
</comment>
<dbReference type="PRINTS" id="PR01040">
    <property type="entry name" value="TRNASYNTHTYR"/>
</dbReference>
<dbReference type="InterPro" id="IPR002307">
    <property type="entry name" value="Tyr-tRNA-ligase"/>
</dbReference>
<dbReference type="InterPro" id="IPR024107">
    <property type="entry name" value="Tyr-tRNA-ligase_bac_1"/>
</dbReference>
<dbReference type="InterPro" id="IPR014729">
    <property type="entry name" value="Rossmann-like_a/b/a_fold"/>
</dbReference>
<dbReference type="CDD" id="cd00805">
    <property type="entry name" value="TyrRS_core"/>
    <property type="match status" value="1"/>
</dbReference>
<keyword evidence="8" id="KW-0963">Cytoplasm</keyword>
<dbReference type="PROSITE" id="PS50889">
    <property type="entry name" value="S4"/>
    <property type="match status" value="1"/>
</dbReference>
<protein>
    <recommendedName>
        <fullName evidence="8">Tyrosine--tRNA ligase</fullName>
        <ecNumber evidence="8">6.1.1.1</ecNumber>
    </recommendedName>
    <alternativeName>
        <fullName evidence="8">Tyrosyl-tRNA synthetase</fullName>
        <shortName evidence="8">TyrRS</shortName>
    </alternativeName>
</protein>
<evidence type="ECO:0000256" key="5">
    <source>
        <dbReference type="ARBA" id="ARBA00022917"/>
    </source>
</evidence>
<evidence type="ECO:0000256" key="2">
    <source>
        <dbReference type="ARBA" id="ARBA00022741"/>
    </source>
</evidence>
<dbReference type="Gene3D" id="3.40.50.620">
    <property type="entry name" value="HUPs"/>
    <property type="match status" value="1"/>
</dbReference>
<dbReference type="PANTHER" id="PTHR11766:SF0">
    <property type="entry name" value="TYROSINE--TRNA LIGASE, MITOCHONDRIAL"/>
    <property type="match status" value="1"/>
</dbReference>
<dbReference type="EC" id="6.1.1.1" evidence="8"/>
<evidence type="ECO:0000313" key="13">
    <source>
        <dbReference type="Proteomes" id="UP000402241"/>
    </source>
</evidence>
<comment type="similarity">
    <text evidence="8">Belongs to the class-I aminoacyl-tRNA synthetase family. TyrS type 1 subfamily.</text>
</comment>
<dbReference type="SUPFAM" id="SSF52374">
    <property type="entry name" value="Nucleotidylyl transferase"/>
    <property type="match status" value="1"/>
</dbReference>
<feature type="domain" description="Tyrosine--tRNA ligase SYY-like C-terminal" evidence="10">
    <location>
        <begin position="361"/>
        <end position="421"/>
    </location>
</feature>
<evidence type="ECO:0000256" key="7">
    <source>
        <dbReference type="ARBA" id="ARBA00048248"/>
    </source>
</evidence>
<keyword evidence="1 8" id="KW-0436">Ligase</keyword>
<dbReference type="InterPro" id="IPR036986">
    <property type="entry name" value="S4_RNA-bd_sf"/>
</dbReference>
<keyword evidence="3 8" id="KW-0067">ATP-binding</keyword>
<evidence type="ECO:0000256" key="9">
    <source>
        <dbReference type="PROSITE-ProRule" id="PRU00182"/>
    </source>
</evidence>